<dbReference type="EMBL" id="CCKQ01015853">
    <property type="protein sequence ID" value="CDW87701.1"/>
    <property type="molecule type" value="Genomic_DNA"/>
</dbReference>
<dbReference type="Proteomes" id="UP000039865">
    <property type="component" value="Unassembled WGS sequence"/>
</dbReference>
<keyword evidence="2" id="KW-0813">Transport</keyword>
<evidence type="ECO:0000313" key="4">
    <source>
        <dbReference type="EMBL" id="CDW87701.1"/>
    </source>
</evidence>
<reference evidence="4 5" key="1">
    <citation type="submission" date="2014-06" db="EMBL/GenBank/DDBJ databases">
        <authorList>
            <person name="Swart Estienne"/>
        </authorList>
    </citation>
    <scope>NUCLEOTIDE SEQUENCE [LARGE SCALE GENOMIC DNA]</scope>
    <source>
        <strain evidence="4 5">130c</strain>
    </source>
</reference>
<dbReference type="GO" id="GO:0030904">
    <property type="term" value="C:retromer complex"/>
    <property type="evidence" value="ECO:0007669"/>
    <property type="project" value="UniProtKB-ARBA"/>
</dbReference>
<dbReference type="OMA" id="AGKVCIE"/>
<dbReference type="AlphaFoldDB" id="A0A078B042"/>
<dbReference type="OrthoDB" id="3821113at2759"/>
<dbReference type="GO" id="GO:0006886">
    <property type="term" value="P:intracellular protein transport"/>
    <property type="evidence" value="ECO:0007669"/>
    <property type="project" value="InterPro"/>
</dbReference>
<name>A0A078B042_STYLE</name>
<sequence>MIRGKSRVDHQGIKVELIGTIENLFEKSQSTNFIQLGQELEPPGALTDSAEYNFAFNRVEKQFETYNGITVRLRSYNRITKEEEFIVFNPISESTWVDKPIKMEVGIEDCLHIEFEFSRSVFTMRDCVLGKVYFNLVRIKIKHMELNIIKKETVGSNQSAITESENLNKYEVMDGAPVKGECIPIRFYLVSTDLTPTYDNVNKRFSVRYFLNLVLVDEEDRRYFKQQEIFLWRDRLA</sequence>
<organism evidence="4 5">
    <name type="scientific">Stylonychia lemnae</name>
    <name type="common">Ciliate</name>
    <dbReference type="NCBI Taxonomy" id="5949"/>
    <lineage>
        <taxon>Eukaryota</taxon>
        <taxon>Sar</taxon>
        <taxon>Alveolata</taxon>
        <taxon>Ciliophora</taxon>
        <taxon>Intramacronucleata</taxon>
        <taxon>Spirotrichea</taxon>
        <taxon>Stichotrichia</taxon>
        <taxon>Sporadotrichida</taxon>
        <taxon>Oxytrichidae</taxon>
        <taxon>Stylonychinae</taxon>
        <taxon>Stylonychia</taxon>
    </lineage>
</organism>
<dbReference type="PANTHER" id="PTHR12233">
    <property type="entry name" value="VACUOLAR PROTEIN SORTING 26 RELATED"/>
    <property type="match status" value="1"/>
</dbReference>
<evidence type="ECO:0000256" key="3">
    <source>
        <dbReference type="ARBA" id="ARBA00022927"/>
    </source>
</evidence>
<dbReference type="Gene3D" id="2.60.40.640">
    <property type="match status" value="2"/>
</dbReference>
<dbReference type="InParanoid" id="A0A078B042"/>
<evidence type="ECO:0000256" key="2">
    <source>
        <dbReference type="ARBA" id="ARBA00022448"/>
    </source>
</evidence>
<evidence type="ECO:0000313" key="5">
    <source>
        <dbReference type="Proteomes" id="UP000039865"/>
    </source>
</evidence>
<accession>A0A078B042</accession>
<keyword evidence="5" id="KW-1185">Reference proteome</keyword>
<evidence type="ECO:0000256" key="1">
    <source>
        <dbReference type="ARBA" id="ARBA00009100"/>
    </source>
</evidence>
<protein>
    <submittedName>
        <fullName evidence="4">Vacuolar protein sorting-associated protein 26</fullName>
    </submittedName>
</protein>
<dbReference type="InterPro" id="IPR028934">
    <property type="entry name" value="Vps26-related"/>
</dbReference>
<dbReference type="FunFam" id="2.60.40.640:FF:000015">
    <property type="entry name" value="Vacuolar protein sorting-associated protein 26"/>
    <property type="match status" value="1"/>
</dbReference>
<dbReference type="InterPro" id="IPR014752">
    <property type="entry name" value="Arrestin-like_C"/>
</dbReference>
<gene>
    <name evidence="4" type="primary">Contig761.g831</name>
    <name evidence="4" type="ORF">STYLEM_16813</name>
</gene>
<dbReference type="Pfam" id="PF03643">
    <property type="entry name" value="Vps26"/>
    <property type="match status" value="1"/>
</dbReference>
<keyword evidence="3" id="KW-0653">Protein transport</keyword>
<comment type="similarity">
    <text evidence="1">Belongs to the VPS26 family.</text>
</comment>
<proteinExistence type="inferred from homology"/>